<dbReference type="VEuPathDB" id="TriTrypDB:TcCLB.511613.50"/>
<dbReference type="Pfam" id="PF01456">
    <property type="entry name" value="Mucin"/>
    <property type="match status" value="1"/>
</dbReference>
<feature type="signal peptide" evidence="2">
    <location>
        <begin position="1"/>
        <end position="25"/>
    </location>
</feature>
<comment type="caution">
    <text evidence="3">The sequence shown here is derived from an EMBL/GenBank/DDBJ whole genome shotgun (WGS) entry which is preliminary data.</text>
</comment>
<dbReference type="VEuPathDB" id="TriTrypDB:C3747_17g363"/>
<feature type="region of interest" description="Disordered" evidence="1">
    <location>
        <begin position="40"/>
        <end position="181"/>
    </location>
</feature>
<dbReference type="VEuPathDB" id="TriTrypDB:BCY84_08518"/>
<dbReference type="VEuPathDB" id="TriTrypDB:TCDM_13490"/>
<evidence type="ECO:0000256" key="1">
    <source>
        <dbReference type="SAM" id="MobiDB-lite"/>
    </source>
</evidence>
<dbReference type="InterPro" id="IPR000458">
    <property type="entry name" value="Tryp_mucin"/>
</dbReference>
<reference evidence="3 4" key="1">
    <citation type="journal article" date="2018" name="Microb. Genom.">
        <title>Expanding an expanded genome: long-read sequencing of Trypanosoma cruzi.</title>
        <authorList>
            <person name="Berna L."/>
            <person name="Rodriguez M."/>
            <person name="Chiribao M.L."/>
            <person name="Parodi-Talice A."/>
            <person name="Pita S."/>
            <person name="Rijo G."/>
            <person name="Alvarez-Valin F."/>
            <person name="Robello C."/>
        </authorList>
    </citation>
    <scope>NUCLEOTIDE SEQUENCE [LARGE SCALE GENOMIC DNA]</scope>
    <source>
        <strain evidence="3 4">Dm28c</strain>
    </source>
</reference>
<keyword evidence="2" id="KW-0732">Signal</keyword>
<dbReference type="VEuPathDB" id="TriTrypDB:TcCLB.509753.110"/>
<name>A0A2V2UYE4_TRYCR</name>
<sequence>MMTTCRLLCALLVLVLCCYPFLCVAQDPEKVQVPDATLTPTGLSSSSTEGIQAKVQSGPSALPVTKPAERPGEEAGAGQLLTGASPKTDQAASELQEHGDKGTTGLQSDTNKSADETDQDAEASAQTTTTTTTKAPTTTTTTTTTTKAPRTTTTTAPEATSTTNTEAPTTATTRAPSRLREADGSLSSSAWVCAPLLLAVSALAYTAVV</sequence>
<evidence type="ECO:0000256" key="2">
    <source>
        <dbReference type="SAM" id="SignalP"/>
    </source>
</evidence>
<proteinExistence type="predicted"/>
<feature type="compositionally biased region" description="Low complexity" evidence="1">
    <location>
        <begin position="127"/>
        <end position="176"/>
    </location>
</feature>
<evidence type="ECO:0000313" key="4">
    <source>
        <dbReference type="Proteomes" id="UP000246121"/>
    </source>
</evidence>
<dbReference type="VEuPathDB" id="TriTrypDB:ECC02_007413"/>
<organism evidence="3 4">
    <name type="scientific">Trypanosoma cruzi</name>
    <dbReference type="NCBI Taxonomy" id="5693"/>
    <lineage>
        <taxon>Eukaryota</taxon>
        <taxon>Discoba</taxon>
        <taxon>Euglenozoa</taxon>
        <taxon>Kinetoplastea</taxon>
        <taxon>Metakinetoplastina</taxon>
        <taxon>Trypanosomatida</taxon>
        <taxon>Trypanosomatidae</taxon>
        <taxon>Trypanosoma</taxon>
        <taxon>Schizotrypanum</taxon>
    </lineage>
</organism>
<evidence type="ECO:0000313" key="3">
    <source>
        <dbReference type="EMBL" id="PWU89011.1"/>
    </source>
</evidence>
<dbReference type="VEuPathDB" id="TriTrypDB:TcG_10273"/>
<gene>
    <name evidence="3" type="ORF">C4B63_64g146</name>
</gene>
<accession>A0A2V2UYE4</accession>
<dbReference type="VEuPathDB" id="TriTrypDB:TcBrA4_0167740"/>
<dbReference type="VEuPathDB" id="TriTrypDB:TcCL_ESM09612"/>
<protein>
    <submittedName>
        <fullName evidence="3">Putative mucin TcMUCII</fullName>
    </submittedName>
</protein>
<dbReference type="VEuPathDB" id="TriTrypDB:TCSYLVIO_007801"/>
<dbReference type="AlphaFoldDB" id="A0A2V2UYE4"/>
<dbReference type="EMBL" id="PRFA01000064">
    <property type="protein sequence ID" value="PWU89011.1"/>
    <property type="molecule type" value="Genomic_DNA"/>
</dbReference>
<dbReference type="Proteomes" id="UP000246121">
    <property type="component" value="Unassembled WGS sequence"/>
</dbReference>
<dbReference type="VEuPathDB" id="TriTrypDB:C4B63_64g146"/>
<feature type="chain" id="PRO_5015939556" evidence="2">
    <location>
        <begin position="26"/>
        <end position="209"/>
    </location>
</feature>